<keyword evidence="3" id="KW-1185">Reference proteome</keyword>
<dbReference type="AlphaFoldDB" id="A0A915YIT8"/>
<keyword evidence="1" id="KW-0732">Signal</keyword>
<proteinExistence type="predicted"/>
<dbReference type="RefSeq" id="WP_264789236.1">
    <property type="nucleotide sequence ID" value="NZ_AP026867.1"/>
</dbReference>
<organism evidence="2 3">
    <name type="scientific">Aureispira anguillae</name>
    <dbReference type="NCBI Taxonomy" id="2864201"/>
    <lineage>
        <taxon>Bacteria</taxon>
        <taxon>Pseudomonadati</taxon>
        <taxon>Bacteroidota</taxon>
        <taxon>Saprospiria</taxon>
        <taxon>Saprospirales</taxon>
        <taxon>Saprospiraceae</taxon>
        <taxon>Aureispira</taxon>
    </lineage>
</organism>
<dbReference type="KEGG" id="aup:AsAng_0047560"/>
<evidence type="ECO:0000313" key="2">
    <source>
        <dbReference type="EMBL" id="BDS13993.1"/>
    </source>
</evidence>
<reference evidence="2" key="1">
    <citation type="submission" date="2022-09" db="EMBL/GenBank/DDBJ databases">
        <title>Aureispira anguillicida sp. nov., isolated from Leptocephalus of Japanese eel Anguilla japonica.</title>
        <authorList>
            <person name="Yuasa K."/>
            <person name="Mekata T."/>
            <person name="Ikunari K."/>
        </authorList>
    </citation>
    <scope>NUCLEOTIDE SEQUENCE</scope>
    <source>
        <strain evidence="2">EL160426</strain>
    </source>
</reference>
<name>A0A915YIT8_9BACT</name>
<sequence>MDKITQRLLGVAAIIFAVAFLIQSASPAQADNAPQTTYGTGKYQMQFQVELEGDDDLVYYMLVWDTETGRSKMYYGSPGAGTNEAASKFQLPSSPL</sequence>
<feature type="signal peptide" evidence="1">
    <location>
        <begin position="1"/>
        <end position="30"/>
    </location>
</feature>
<gene>
    <name evidence="2" type="ORF">AsAng_0047560</name>
</gene>
<feature type="chain" id="PRO_5036733613" evidence="1">
    <location>
        <begin position="31"/>
        <end position="96"/>
    </location>
</feature>
<evidence type="ECO:0000256" key="1">
    <source>
        <dbReference type="SAM" id="SignalP"/>
    </source>
</evidence>
<dbReference type="EMBL" id="AP026867">
    <property type="protein sequence ID" value="BDS13993.1"/>
    <property type="molecule type" value="Genomic_DNA"/>
</dbReference>
<accession>A0A915YIT8</accession>
<evidence type="ECO:0000313" key="3">
    <source>
        <dbReference type="Proteomes" id="UP001060919"/>
    </source>
</evidence>
<protein>
    <submittedName>
        <fullName evidence="2">Uncharacterized protein</fullName>
    </submittedName>
</protein>
<dbReference type="Proteomes" id="UP001060919">
    <property type="component" value="Chromosome"/>
</dbReference>